<evidence type="ECO:0000313" key="11">
    <source>
        <dbReference type="Proteomes" id="UP000198850"/>
    </source>
</evidence>
<dbReference type="Pfam" id="PF13620">
    <property type="entry name" value="CarboxypepD_reg"/>
    <property type="match status" value="1"/>
</dbReference>
<dbReference type="EMBL" id="FNRA01000005">
    <property type="protein sequence ID" value="SEA78832.1"/>
    <property type="molecule type" value="Genomic_DNA"/>
</dbReference>
<evidence type="ECO:0000256" key="8">
    <source>
        <dbReference type="SAM" id="MobiDB-lite"/>
    </source>
</evidence>
<dbReference type="InterPro" id="IPR036942">
    <property type="entry name" value="Beta-barrel_TonB_sf"/>
</dbReference>
<dbReference type="AlphaFoldDB" id="A0A1H4E359"/>
<evidence type="ECO:0000256" key="6">
    <source>
        <dbReference type="ARBA" id="ARBA00023136"/>
    </source>
</evidence>
<dbReference type="PANTHER" id="PTHR30069:SF29">
    <property type="entry name" value="HEMOGLOBIN AND HEMOGLOBIN-HAPTOGLOBIN-BINDING PROTEIN 1-RELATED"/>
    <property type="match status" value="1"/>
</dbReference>
<dbReference type="STRING" id="425514.SAMN05443550_105204"/>
<keyword evidence="3" id="KW-1134">Transmembrane beta strand</keyword>
<dbReference type="InterPro" id="IPR008969">
    <property type="entry name" value="CarboxyPept-like_regulatory"/>
</dbReference>
<evidence type="ECO:0000256" key="1">
    <source>
        <dbReference type="ARBA" id="ARBA00004571"/>
    </source>
</evidence>
<feature type="domain" description="Outer membrane protein beta-barrel" evidence="9">
    <location>
        <begin position="365"/>
        <end position="777"/>
    </location>
</feature>
<accession>A0A1H4E359</accession>
<gene>
    <name evidence="10" type="ORF">SAMN05443550_105204</name>
</gene>
<evidence type="ECO:0000313" key="10">
    <source>
        <dbReference type="EMBL" id="SEA78832.1"/>
    </source>
</evidence>
<comment type="subcellular location">
    <subcellularLocation>
        <location evidence="1">Cell outer membrane</location>
        <topology evidence="1">Multi-pass membrane protein</topology>
    </subcellularLocation>
</comment>
<dbReference type="Proteomes" id="UP000198850">
    <property type="component" value="Unassembled WGS sequence"/>
</dbReference>
<evidence type="ECO:0000256" key="4">
    <source>
        <dbReference type="ARBA" id="ARBA00022692"/>
    </source>
</evidence>
<dbReference type="Pfam" id="PF14905">
    <property type="entry name" value="OMP_b-brl_3"/>
    <property type="match status" value="1"/>
</dbReference>
<dbReference type="SUPFAM" id="SSF56935">
    <property type="entry name" value="Porins"/>
    <property type="match status" value="1"/>
</dbReference>
<evidence type="ECO:0000256" key="7">
    <source>
        <dbReference type="ARBA" id="ARBA00023237"/>
    </source>
</evidence>
<dbReference type="GO" id="GO:0044718">
    <property type="term" value="P:siderophore transmembrane transport"/>
    <property type="evidence" value="ECO:0007669"/>
    <property type="project" value="TreeGrafter"/>
</dbReference>
<keyword evidence="4" id="KW-0812">Transmembrane</keyword>
<dbReference type="GO" id="GO:0009279">
    <property type="term" value="C:cell outer membrane"/>
    <property type="evidence" value="ECO:0007669"/>
    <property type="project" value="UniProtKB-SubCell"/>
</dbReference>
<keyword evidence="11" id="KW-1185">Reference proteome</keyword>
<dbReference type="RefSeq" id="WP_175470556.1">
    <property type="nucleotide sequence ID" value="NZ_FNRA01000005.1"/>
</dbReference>
<organism evidence="10 11">
    <name type="scientific">Pedobacter hartonius</name>
    <dbReference type="NCBI Taxonomy" id="425514"/>
    <lineage>
        <taxon>Bacteria</taxon>
        <taxon>Pseudomonadati</taxon>
        <taxon>Bacteroidota</taxon>
        <taxon>Sphingobacteriia</taxon>
        <taxon>Sphingobacteriales</taxon>
        <taxon>Sphingobacteriaceae</taxon>
        <taxon>Pedobacter</taxon>
    </lineage>
</organism>
<evidence type="ECO:0000256" key="5">
    <source>
        <dbReference type="ARBA" id="ARBA00022729"/>
    </source>
</evidence>
<proteinExistence type="predicted"/>
<dbReference type="SUPFAM" id="SSF49464">
    <property type="entry name" value="Carboxypeptidase regulatory domain-like"/>
    <property type="match status" value="1"/>
</dbReference>
<evidence type="ECO:0000256" key="3">
    <source>
        <dbReference type="ARBA" id="ARBA00022452"/>
    </source>
</evidence>
<dbReference type="InterPro" id="IPR037066">
    <property type="entry name" value="Plug_dom_sf"/>
</dbReference>
<evidence type="ECO:0000259" key="9">
    <source>
        <dbReference type="Pfam" id="PF14905"/>
    </source>
</evidence>
<dbReference type="InterPro" id="IPR041700">
    <property type="entry name" value="OMP_b-brl_3"/>
</dbReference>
<keyword evidence="7" id="KW-0998">Cell outer membrane</keyword>
<name>A0A1H4E359_9SPHI</name>
<dbReference type="Gene3D" id="2.60.40.1120">
    <property type="entry name" value="Carboxypeptidase-like, regulatory domain"/>
    <property type="match status" value="1"/>
</dbReference>
<reference evidence="10 11" key="1">
    <citation type="submission" date="2016-10" db="EMBL/GenBank/DDBJ databases">
        <authorList>
            <person name="de Groot N.N."/>
        </authorList>
    </citation>
    <scope>NUCLEOTIDE SEQUENCE [LARGE SCALE GENOMIC DNA]</scope>
    <source>
        <strain evidence="10 11">DSM 19033</strain>
    </source>
</reference>
<sequence>MAQKQTLTGTIFLKVIDADTKLPVDYATIYVYPQGSQTIMKTGTSDAKGSFSIGKLPYGEYRISIGFMGYRAYSADHIMISRQKPVVALQGLLLRSSEKVLNMVNITAQTPAVQNKMDKLVYDPANDLSVQGGTAIDVLKKVPTLTVDIDGNIELLGSPGINFLINGKPSSIFGASLNDALASIPASQIKNIEVISNPGARYDAQGTGGVINIVLKDNKVSGVNGTVNLSAGTRLSNGSFNLNARKNSFGVNTFFSGNVQHSTTSLNDKRLTNSDQVDLLQQNGYSRVKRNGYQTGIGVDWNVTAKDNLRASVGYNRTSNNSVDAASQIQTSFGSDGLPLYVNSNRNASTDVNGNTLQWSLNYKKKFAKESQEFSFLYQSDVNTNHSGFSQMQDDINPVSPATGASSNSPGKVRETGFELNYTQPLSENFMIETGGKAFLRTISSVVDAQLYNAGAQSYVPDPLQSYNFKYNRNIFAYYLSASFKVFNALDVKAGARYEYTVNHTDFANTVIPNFGSLNPSVVISHQIDETQLVKASYSRRLERADYDELNPFVNRSDPYNISSGNPALKAEIGNNFEIGYSKSFQNGASVNVTAFYRHNGDDIKTFTDFYPTYPEGEITYTNVSYTSRINTGGENRYGTNLYASIPLSSNLTLRSNMLISHKAIIFNYKGLDQNTDGMEYRMNLNVAYQFPKDLSAEVFGNYNSPKVGIQGTNASFIYYTMALRKQFLNKKASIGLSATDPFNKYINQNATIIQAGNRQYSLRRVPYRSFGITFSYKFGNLKFDHKEEPAKDPEIPSL</sequence>
<dbReference type="PANTHER" id="PTHR30069">
    <property type="entry name" value="TONB-DEPENDENT OUTER MEMBRANE RECEPTOR"/>
    <property type="match status" value="1"/>
</dbReference>
<keyword evidence="5" id="KW-0732">Signal</keyword>
<dbReference type="GO" id="GO:0015344">
    <property type="term" value="F:siderophore uptake transmembrane transporter activity"/>
    <property type="evidence" value="ECO:0007669"/>
    <property type="project" value="TreeGrafter"/>
</dbReference>
<feature type="region of interest" description="Disordered" evidence="8">
    <location>
        <begin position="388"/>
        <end position="414"/>
    </location>
</feature>
<protein>
    <submittedName>
        <fullName evidence="10">Outer membrane receptor for ferrienterochelin and colicins</fullName>
    </submittedName>
</protein>
<dbReference type="Gene3D" id="2.40.170.20">
    <property type="entry name" value="TonB-dependent receptor, beta-barrel domain"/>
    <property type="match status" value="1"/>
</dbReference>
<keyword evidence="10" id="KW-0675">Receptor</keyword>
<dbReference type="Gene3D" id="2.170.130.10">
    <property type="entry name" value="TonB-dependent receptor, plug domain"/>
    <property type="match status" value="1"/>
</dbReference>
<keyword evidence="2" id="KW-0813">Transport</keyword>
<keyword evidence="6" id="KW-0472">Membrane</keyword>
<evidence type="ECO:0000256" key="2">
    <source>
        <dbReference type="ARBA" id="ARBA00022448"/>
    </source>
</evidence>
<dbReference type="InterPro" id="IPR039426">
    <property type="entry name" value="TonB-dep_rcpt-like"/>
</dbReference>